<organism evidence="3 4">
    <name type="scientific">Nonomuraea rubra</name>
    <dbReference type="NCBI Taxonomy" id="46180"/>
    <lineage>
        <taxon>Bacteria</taxon>
        <taxon>Bacillati</taxon>
        <taxon>Actinomycetota</taxon>
        <taxon>Actinomycetes</taxon>
        <taxon>Streptosporangiales</taxon>
        <taxon>Streptosporangiaceae</taxon>
        <taxon>Nonomuraea</taxon>
    </lineage>
</organism>
<gene>
    <name evidence="3" type="ORF">HD593_002723</name>
</gene>
<keyword evidence="2" id="KW-0472">Membrane</keyword>
<dbReference type="EMBL" id="JACHMI010000001">
    <property type="protein sequence ID" value="MBB6547928.1"/>
    <property type="molecule type" value="Genomic_DNA"/>
</dbReference>
<comment type="caution">
    <text evidence="3">The sequence shown here is derived from an EMBL/GenBank/DDBJ whole genome shotgun (WGS) entry which is preliminary data.</text>
</comment>
<keyword evidence="4" id="KW-1185">Reference proteome</keyword>
<name>A0A7X0NQV0_9ACTN</name>
<feature type="transmembrane region" description="Helical" evidence="2">
    <location>
        <begin position="174"/>
        <end position="193"/>
    </location>
</feature>
<dbReference type="AlphaFoldDB" id="A0A7X0NQV0"/>
<keyword evidence="2" id="KW-1133">Transmembrane helix</keyword>
<feature type="compositionally biased region" description="Pro residues" evidence="1">
    <location>
        <begin position="58"/>
        <end position="69"/>
    </location>
</feature>
<sequence length="199" mass="21819">MDALALAGIVVGICIGVPQIYLARKQLHLAREQFRLVEDERRARDAQKTEQEGQRETAPPPPGPVPTPAEPQSGPVSQDPPPPRPAVTAAAEPGNAAPYAALGAQVITTFTLVRCVFDLEGYMNSWPTTPREEWSSTLWGTIGLQLIVSVVAGVSAFKWFEIRQRAFWDRGRELLYLLIAVIGPLLSLAVVIVRRDVLF</sequence>
<dbReference type="Proteomes" id="UP000565579">
    <property type="component" value="Unassembled WGS sequence"/>
</dbReference>
<evidence type="ECO:0000256" key="2">
    <source>
        <dbReference type="SAM" id="Phobius"/>
    </source>
</evidence>
<proteinExistence type="predicted"/>
<feature type="region of interest" description="Disordered" evidence="1">
    <location>
        <begin position="40"/>
        <end position="90"/>
    </location>
</feature>
<protein>
    <submittedName>
        <fullName evidence="3">Uncharacterized protein</fullName>
    </submittedName>
</protein>
<evidence type="ECO:0000313" key="4">
    <source>
        <dbReference type="Proteomes" id="UP000565579"/>
    </source>
</evidence>
<evidence type="ECO:0000256" key="1">
    <source>
        <dbReference type="SAM" id="MobiDB-lite"/>
    </source>
</evidence>
<keyword evidence="2" id="KW-0812">Transmembrane</keyword>
<feature type="compositionally biased region" description="Basic and acidic residues" evidence="1">
    <location>
        <begin position="40"/>
        <end position="55"/>
    </location>
</feature>
<reference evidence="3 4" key="1">
    <citation type="submission" date="2020-08" db="EMBL/GenBank/DDBJ databases">
        <title>Sequencing the genomes of 1000 actinobacteria strains.</title>
        <authorList>
            <person name="Klenk H.-P."/>
        </authorList>
    </citation>
    <scope>NUCLEOTIDE SEQUENCE [LARGE SCALE GENOMIC DNA]</scope>
    <source>
        <strain evidence="3 4">DSM 43768</strain>
    </source>
</reference>
<evidence type="ECO:0000313" key="3">
    <source>
        <dbReference type="EMBL" id="MBB6547928.1"/>
    </source>
</evidence>
<dbReference type="RefSeq" id="WP_185102510.1">
    <property type="nucleotide sequence ID" value="NZ_JACHMI010000001.1"/>
</dbReference>
<accession>A0A7X0NQV0</accession>